<protein>
    <submittedName>
        <fullName evidence="3">Uncharacterized protein</fullName>
    </submittedName>
</protein>
<keyword evidence="2" id="KW-1133">Transmembrane helix</keyword>
<feature type="compositionally biased region" description="Polar residues" evidence="1">
    <location>
        <begin position="9"/>
        <end position="19"/>
    </location>
</feature>
<dbReference type="OrthoDB" id="2275718at2759"/>
<feature type="transmembrane region" description="Helical" evidence="2">
    <location>
        <begin position="171"/>
        <end position="194"/>
    </location>
</feature>
<keyword evidence="4" id="KW-1185">Reference proteome</keyword>
<gene>
    <name evidence="3" type="ORF">Tsubulata_014032</name>
</gene>
<dbReference type="Proteomes" id="UP001141552">
    <property type="component" value="Unassembled WGS sequence"/>
</dbReference>
<reference evidence="3" key="2">
    <citation type="journal article" date="2023" name="Plants (Basel)">
        <title>Annotation of the Turnera subulata (Passifloraceae) Draft Genome Reveals the S-Locus Evolved after the Divergence of Turneroideae from Passifloroideae in a Stepwise Manner.</title>
        <authorList>
            <person name="Henning P.M."/>
            <person name="Roalson E.H."/>
            <person name="Mir W."/>
            <person name="McCubbin A.G."/>
            <person name="Shore J.S."/>
        </authorList>
    </citation>
    <scope>NUCLEOTIDE SEQUENCE</scope>
    <source>
        <strain evidence="3">F60SS</strain>
    </source>
</reference>
<name>A0A9Q0JK89_9ROSI</name>
<keyword evidence="2" id="KW-0812">Transmembrane</keyword>
<evidence type="ECO:0000256" key="1">
    <source>
        <dbReference type="SAM" id="MobiDB-lite"/>
    </source>
</evidence>
<reference evidence="3" key="1">
    <citation type="submission" date="2022-02" db="EMBL/GenBank/DDBJ databases">
        <authorList>
            <person name="Henning P.M."/>
            <person name="McCubbin A.G."/>
            <person name="Shore J.S."/>
        </authorList>
    </citation>
    <scope>NUCLEOTIDE SEQUENCE</scope>
    <source>
        <strain evidence="3">F60SS</strain>
        <tissue evidence="3">Leaves</tissue>
    </source>
</reference>
<feature type="region of interest" description="Disordered" evidence="1">
    <location>
        <begin position="1"/>
        <end position="22"/>
    </location>
</feature>
<accession>A0A9Q0JK89</accession>
<evidence type="ECO:0000313" key="3">
    <source>
        <dbReference type="EMBL" id="KAJ4843825.1"/>
    </source>
</evidence>
<keyword evidence="2" id="KW-0472">Membrane</keyword>
<evidence type="ECO:0000256" key="2">
    <source>
        <dbReference type="SAM" id="Phobius"/>
    </source>
</evidence>
<organism evidence="3 4">
    <name type="scientific">Turnera subulata</name>
    <dbReference type="NCBI Taxonomy" id="218843"/>
    <lineage>
        <taxon>Eukaryota</taxon>
        <taxon>Viridiplantae</taxon>
        <taxon>Streptophyta</taxon>
        <taxon>Embryophyta</taxon>
        <taxon>Tracheophyta</taxon>
        <taxon>Spermatophyta</taxon>
        <taxon>Magnoliopsida</taxon>
        <taxon>eudicotyledons</taxon>
        <taxon>Gunneridae</taxon>
        <taxon>Pentapetalae</taxon>
        <taxon>rosids</taxon>
        <taxon>fabids</taxon>
        <taxon>Malpighiales</taxon>
        <taxon>Passifloraceae</taxon>
        <taxon>Turnera</taxon>
    </lineage>
</organism>
<evidence type="ECO:0000313" key="4">
    <source>
        <dbReference type="Proteomes" id="UP001141552"/>
    </source>
</evidence>
<dbReference type="EMBL" id="JAKUCV010002137">
    <property type="protein sequence ID" value="KAJ4843825.1"/>
    <property type="molecule type" value="Genomic_DNA"/>
</dbReference>
<comment type="caution">
    <text evidence="3">The sequence shown here is derived from an EMBL/GenBank/DDBJ whole genome shotgun (WGS) entry which is preliminary data.</text>
</comment>
<dbReference type="AlphaFoldDB" id="A0A9Q0JK89"/>
<proteinExistence type="predicted"/>
<sequence>MQRDEVSGASVNGRQTLNNWPKAEHDHYQQKFEFQGEKSAGEVQSSAPLVLVWSHFLRPEYDILSSGSFLFNLGFPNAEGSCLIESNEAQDTTDVLPNRVSSHPAYELVNLHEQCCGNPGSAGVLSPNAVCWSVSTVPNPAVTPELVASLLAASTNGVSPQHLESNKSSKAMVFLILPAITFIFHLCHFLLLIYPY</sequence>